<evidence type="ECO:0008006" key="3">
    <source>
        <dbReference type="Google" id="ProtNLM"/>
    </source>
</evidence>
<dbReference type="SUPFAM" id="SSF52833">
    <property type="entry name" value="Thioredoxin-like"/>
    <property type="match status" value="1"/>
</dbReference>
<evidence type="ECO:0000313" key="2">
    <source>
        <dbReference type="Proteomes" id="UP000620133"/>
    </source>
</evidence>
<dbReference type="PROSITE" id="PS51354">
    <property type="entry name" value="GLUTAREDOXIN_2"/>
    <property type="match status" value="1"/>
</dbReference>
<proteinExistence type="predicted"/>
<protein>
    <recommendedName>
        <fullName evidence="3">Cytochrome C biogenesis protein transmembrane domain-containing protein</fullName>
    </recommendedName>
</protein>
<keyword evidence="2" id="KW-1185">Reference proteome</keyword>
<dbReference type="Gene3D" id="3.40.30.10">
    <property type="entry name" value="Glutaredoxin"/>
    <property type="match status" value="1"/>
</dbReference>
<dbReference type="InterPro" id="IPR036249">
    <property type="entry name" value="Thioredoxin-like_sf"/>
</dbReference>
<dbReference type="KEGG" id="manr:MPAN_006660"/>
<organism evidence="1 2">
    <name type="scientific">Mariniplasma anaerobium</name>
    <dbReference type="NCBI Taxonomy" id="2735436"/>
    <lineage>
        <taxon>Bacteria</taxon>
        <taxon>Bacillati</taxon>
        <taxon>Mycoplasmatota</taxon>
        <taxon>Mollicutes</taxon>
        <taxon>Acholeplasmatales</taxon>
        <taxon>Acholeplasmataceae</taxon>
        <taxon>Mariniplasma</taxon>
    </lineage>
</organism>
<name>A0A7U9XUP8_9MOLU</name>
<dbReference type="RefSeq" id="WP_176238609.1">
    <property type="nucleotide sequence ID" value="NZ_AP024412.1"/>
</dbReference>
<dbReference type="EMBL" id="AP024412">
    <property type="protein sequence ID" value="BCR35773.1"/>
    <property type="molecule type" value="Genomic_DNA"/>
</dbReference>
<accession>A0A7U9XUP8</accession>
<evidence type="ECO:0000313" key="1">
    <source>
        <dbReference type="EMBL" id="BCR35773.1"/>
    </source>
</evidence>
<reference evidence="1" key="1">
    <citation type="submission" date="2021-01" db="EMBL/GenBank/DDBJ databases">
        <title>Draft genome sequence of Acholeplasmataceae bacterium strain Mahy22.</title>
        <authorList>
            <person name="Watanabe M."/>
            <person name="Kojima H."/>
            <person name="Fukui M."/>
        </authorList>
    </citation>
    <scope>NUCLEOTIDE SEQUENCE</scope>
    <source>
        <strain evidence="1">Mahy22</strain>
    </source>
</reference>
<dbReference type="Proteomes" id="UP000620133">
    <property type="component" value="Chromosome"/>
</dbReference>
<gene>
    <name evidence="1" type="ORF">MPAN_006660</name>
</gene>
<dbReference type="AlphaFoldDB" id="A0A7U9XUP8"/>
<sequence>MKKYIGYFYTFMIMFVIVLFAIPNINLQAYNQDEIQQADALYFASRYCSACQKVENEKIIIDLIEDGYDIQIFYLEDDKDYTNLLYDVQFTYDVDFFGTQLTPVIFVGDTYFVGYTDIKDSVESNTLQNIMDRDDLLTLRAAPDADFSLITFVLLGFVDGVNPCAIAMLLLFISMLSFSDNSKTLLKISFIFISAIFISYFLFGTILYTTLSSLNGLAPILEIIPWIIIGISVIVVILNLFDFIVTILKRYDKVKNQLPSRIQKFNKKMMTKFTQKLEEGSFMVYFIAFFIGIVISFTEFLCTGQAYFTAILHLIHFSSHIGRGLILLLIYNFIFVLPLIIIAVIAAKTKSIMSISVFMREKLHWIKLFNVFVFLAIIIYYILVVL</sequence>